<evidence type="ECO:0000256" key="3">
    <source>
        <dbReference type="ARBA" id="ARBA00022801"/>
    </source>
</evidence>
<dbReference type="InterPro" id="IPR036034">
    <property type="entry name" value="PDZ_sf"/>
</dbReference>
<dbReference type="Pfam" id="PF13180">
    <property type="entry name" value="PDZ_2"/>
    <property type="match status" value="1"/>
</dbReference>
<keyword evidence="2" id="KW-0645">Protease</keyword>
<proteinExistence type="inferred from homology"/>
<dbReference type="Proteomes" id="UP001337681">
    <property type="component" value="Unassembled WGS sequence"/>
</dbReference>
<dbReference type="EMBL" id="JAZDQU010000001">
    <property type="protein sequence ID" value="MEE1884247.1"/>
    <property type="molecule type" value="Genomic_DNA"/>
</dbReference>
<dbReference type="Gene3D" id="2.40.10.120">
    <property type="match status" value="1"/>
</dbReference>
<organism evidence="5 6">
    <name type="scientific">Pedobacter flavus</name>
    <dbReference type="NCBI Taxonomy" id="3113906"/>
    <lineage>
        <taxon>Bacteria</taxon>
        <taxon>Pseudomonadati</taxon>
        <taxon>Bacteroidota</taxon>
        <taxon>Sphingobacteriia</taxon>
        <taxon>Sphingobacteriales</taxon>
        <taxon>Sphingobacteriaceae</taxon>
        <taxon>Pedobacter</taxon>
    </lineage>
</organism>
<dbReference type="Gene3D" id="2.30.42.10">
    <property type="match status" value="2"/>
</dbReference>
<evidence type="ECO:0000259" key="4">
    <source>
        <dbReference type="PROSITE" id="PS50106"/>
    </source>
</evidence>
<dbReference type="SUPFAM" id="SSF50156">
    <property type="entry name" value="PDZ domain-like"/>
    <property type="match status" value="2"/>
</dbReference>
<dbReference type="PRINTS" id="PR00834">
    <property type="entry name" value="PROTEASES2C"/>
</dbReference>
<dbReference type="RefSeq" id="WP_330145164.1">
    <property type="nucleotide sequence ID" value="NZ_JAZDQU010000001.1"/>
</dbReference>
<dbReference type="PANTHER" id="PTHR22939:SF129">
    <property type="entry name" value="SERINE PROTEASE HTRA2, MITOCHONDRIAL"/>
    <property type="match status" value="1"/>
</dbReference>
<dbReference type="SMART" id="SM00228">
    <property type="entry name" value="PDZ"/>
    <property type="match status" value="2"/>
</dbReference>
<protein>
    <submittedName>
        <fullName evidence="5">Trypsin-like peptidase domain-containing protein</fullName>
    </submittedName>
</protein>
<reference evidence="5 6" key="1">
    <citation type="submission" date="2024-01" db="EMBL/GenBank/DDBJ databases">
        <title>Pedobacter sp. nov., isolated from oil-contaminated soil.</title>
        <authorList>
            <person name="Le N.T.T."/>
        </authorList>
    </citation>
    <scope>NUCLEOTIDE SEQUENCE [LARGE SCALE GENOMIC DNA]</scope>
    <source>
        <strain evidence="5 6">VNH31</strain>
    </source>
</reference>
<sequence length="509" mass="54090">MKKVIGISLLAAFVGGAAAIGGYKLLEPSAGSAGITGLQNTYFANGTPRVSSTGAVDFVDAAAIVSPAVVNINTTFGESSSRDEMSIFDFFNDRNIRRSPRSASGSGVILTSDGYIATNNHVVDKASKIEVILTDKRKVVAKVVGKDPNTDLALLKIEEKNLPFVKLGNSDAVQVGEWVLAIGFPLNLQTTVTAGIVSAKARNIGILNQNQRTPTFEEMQEYRRSGVLPEARTNASIESFIQTDAAINPGNSGGALINVNGELIGINTAIASNTGFNEGYGFAIPVNLAKKILDDFMKYGEVKRGYIGITFKPLDAGDRDSLKLDDLNGLLVNSVVAGGGGDKAGIRKGDIIKKIDGKAIFDSPDLQERVGVLSPGDKVTLSILRDNQLKNVVVTLQELKQEAETKVASNKSAISIESLGATFRTMTDAAKAQRGVRNGVVVESVVRGKILDNYGIEKGMIVTHINDIPVNSPKEIEEALKKSSGEYVSVTTSPERGSTFKFAVPNVKR</sequence>
<accession>A0ABU7GYZ5</accession>
<comment type="caution">
    <text evidence="5">The sequence shown here is derived from an EMBL/GenBank/DDBJ whole genome shotgun (WGS) entry which is preliminary data.</text>
</comment>
<evidence type="ECO:0000256" key="2">
    <source>
        <dbReference type="ARBA" id="ARBA00022670"/>
    </source>
</evidence>
<dbReference type="PROSITE" id="PS50106">
    <property type="entry name" value="PDZ"/>
    <property type="match status" value="1"/>
</dbReference>
<dbReference type="SUPFAM" id="SSF50494">
    <property type="entry name" value="Trypsin-like serine proteases"/>
    <property type="match status" value="1"/>
</dbReference>
<dbReference type="InterPro" id="IPR009003">
    <property type="entry name" value="Peptidase_S1_PA"/>
</dbReference>
<comment type="similarity">
    <text evidence="1">Belongs to the peptidase S1C family.</text>
</comment>
<name>A0ABU7GYZ5_9SPHI</name>
<evidence type="ECO:0000313" key="5">
    <source>
        <dbReference type="EMBL" id="MEE1884247.1"/>
    </source>
</evidence>
<dbReference type="Pfam" id="PF13365">
    <property type="entry name" value="Trypsin_2"/>
    <property type="match status" value="1"/>
</dbReference>
<dbReference type="PANTHER" id="PTHR22939">
    <property type="entry name" value="SERINE PROTEASE FAMILY S1C HTRA-RELATED"/>
    <property type="match status" value="1"/>
</dbReference>
<evidence type="ECO:0000313" key="6">
    <source>
        <dbReference type="Proteomes" id="UP001337681"/>
    </source>
</evidence>
<keyword evidence="6" id="KW-1185">Reference proteome</keyword>
<dbReference type="InterPro" id="IPR001940">
    <property type="entry name" value="Peptidase_S1C"/>
</dbReference>
<gene>
    <name evidence="5" type="ORF">VRU49_02330</name>
</gene>
<evidence type="ECO:0000256" key="1">
    <source>
        <dbReference type="ARBA" id="ARBA00010541"/>
    </source>
</evidence>
<dbReference type="InterPro" id="IPR001478">
    <property type="entry name" value="PDZ"/>
</dbReference>
<feature type="domain" description="PDZ" evidence="4">
    <location>
        <begin position="296"/>
        <end position="387"/>
    </location>
</feature>
<keyword evidence="3" id="KW-0378">Hydrolase</keyword>